<evidence type="ECO:0000313" key="2">
    <source>
        <dbReference type="EMBL" id="KAK7462077.1"/>
    </source>
</evidence>
<keyword evidence="1" id="KW-0732">Signal</keyword>
<dbReference type="EMBL" id="JACVVK020000625">
    <property type="protein sequence ID" value="KAK7462077.1"/>
    <property type="molecule type" value="Genomic_DNA"/>
</dbReference>
<protein>
    <submittedName>
        <fullName evidence="2">Uncharacterized protein</fullName>
    </submittedName>
</protein>
<gene>
    <name evidence="2" type="ORF">BaRGS_00038525</name>
</gene>
<dbReference type="AlphaFoldDB" id="A0ABD0J5Q6"/>
<feature type="non-terminal residue" evidence="2">
    <location>
        <position position="1"/>
    </location>
</feature>
<keyword evidence="3" id="KW-1185">Reference proteome</keyword>
<proteinExistence type="predicted"/>
<name>A0ABD0J5Q6_9CAEN</name>
<sequence>QWRACLFCLSLHGLPEPCEQLDVKENRKDILKTLPIPVASFTGGTNNYLKGFLLFAAREAHSV</sequence>
<evidence type="ECO:0000256" key="1">
    <source>
        <dbReference type="SAM" id="SignalP"/>
    </source>
</evidence>
<evidence type="ECO:0000313" key="3">
    <source>
        <dbReference type="Proteomes" id="UP001519460"/>
    </source>
</evidence>
<dbReference type="Proteomes" id="UP001519460">
    <property type="component" value="Unassembled WGS sequence"/>
</dbReference>
<reference evidence="2 3" key="1">
    <citation type="journal article" date="2023" name="Sci. Data">
        <title>Genome assembly of the Korean intertidal mud-creeper Batillaria attramentaria.</title>
        <authorList>
            <person name="Patra A.K."/>
            <person name="Ho P.T."/>
            <person name="Jun S."/>
            <person name="Lee S.J."/>
            <person name="Kim Y."/>
            <person name="Won Y.J."/>
        </authorList>
    </citation>
    <scope>NUCLEOTIDE SEQUENCE [LARGE SCALE GENOMIC DNA]</scope>
    <source>
        <strain evidence="2">Wonlab-2016</strain>
    </source>
</reference>
<organism evidence="2 3">
    <name type="scientific">Batillaria attramentaria</name>
    <dbReference type="NCBI Taxonomy" id="370345"/>
    <lineage>
        <taxon>Eukaryota</taxon>
        <taxon>Metazoa</taxon>
        <taxon>Spiralia</taxon>
        <taxon>Lophotrochozoa</taxon>
        <taxon>Mollusca</taxon>
        <taxon>Gastropoda</taxon>
        <taxon>Caenogastropoda</taxon>
        <taxon>Sorbeoconcha</taxon>
        <taxon>Cerithioidea</taxon>
        <taxon>Batillariidae</taxon>
        <taxon>Batillaria</taxon>
    </lineage>
</organism>
<accession>A0ABD0J5Q6</accession>
<comment type="caution">
    <text evidence="2">The sequence shown here is derived from an EMBL/GenBank/DDBJ whole genome shotgun (WGS) entry which is preliminary data.</text>
</comment>
<feature type="signal peptide" evidence="1">
    <location>
        <begin position="1"/>
        <end position="20"/>
    </location>
</feature>
<feature type="chain" id="PRO_5044855760" evidence="1">
    <location>
        <begin position="21"/>
        <end position="63"/>
    </location>
</feature>